<evidence type="ECO:0000256" key="2">
    <source>
        <dbReference type="ARBA" id="ARBA00006143"/>
    </source>
</evidence>
<keyword evidence="5 7" id="KW-1133">Transmembrane helix</keyword>
<dbReference type="InterPro" id="IPR051790">
    <property type="entry name" value="Cytochrome_c-biogenesis_DsbD"/>
</dbReference>
<evidence type="ECO:0000256" key="5">
    <source>
        <dbReference type="ARBA" id="ARBA00022989"/>
    </source>
</evidence>
<comment type="caution">
    <text evidence="9">The sequence shown here is derived from an EMBL/GenBank/DDBJ whole genome shotgun (WGS) entry which is preliminary data.</text>
</comment>
<gene>
    <name evidence="9" type="ORF">K3174_00775</name>
</gene>
<feature type="transmembrane region" description="Helical" evidence="7">
    <location>
        <begin position="126"/>
        <end position="149"/>
    </location>
</feature>
<evidence type="ECO:0000256" key="3">
    <source>
        <dbReference type="ARBA" id="ARBA00022692"/>
    </source>
</evidence>
<feature type="transmembrane region" description="Helical" evidence="7">
    <location>
        <begin position="6"/>
        <end position="30"/>
    </location>
</feature>
<dbReference type="Proteomes" id="UP000755104">
    <property type="component" value="Unassembled WGS sequence"/>
</dbReference>
<proteinExistence type="inferred from homology"/>
<comment type="subcellular location">
    <subcellularLocation>
        <location evidence="1">Membrane</location>
        <topology evidence="1">Multi-pass membrane protein</topology>
    </subcellularLocation>
</comment>
<dbReference type="EMBL" id="JAIGNO010000001">
    <property type="protein sequence ID" value="MBX7481047.1"/>
    <property type="molecule type" value="Genomic_DNA"/>
</dbReference>
<feature type="transmembrane region" description="Helical" evidence="7">
    <location>
        <begin position="155"/>
        <end position="180"/>
    </location>
</feature>
<reference evidence="9 10" key="1">
    <citation type="submission" date="2021-08" db="EMBL/GenBank/DDBJ databases">
        <title>Comparative Genomics Analysis of the Genus Qipengyuania Reveals Extensive Genetic Diversity and Metabolic Versatility, Including the Description of Fifteen Novel Species.</title>
        <authorList>
            <person name="Liu Y."/>
        </authorList>
    </citation>
    <scope>NUCLEOTIDE SEQUENCE [LARGE SCALE GENOMIC DNA]</scope>
    <source>
        <strain evidence="9 10">6D47A</strain>
    </source>
</reference>
<dbReference type="PANTHER" id="PTHR31272:SF9">
    <property type="entry name" value="BLL1027 PROTEIN"/>
    <property type="match status" value="1"/>
</dbReference>
<evidence type="ECO:0000256" key="7">
    <source>
        <dbReference type="SAM" id="Phobius"/>
    </source>
</evidence>
<accession>A0ABS7J7U0</accession>
<feature type="transmembrane region" description="Helical" evidence="7">
    <location>
        <begin position="200"/>
        <end position="217"/>
    </location>
</feature>
<keyword evidence="4" id="KW-0201">Cytochrome c-type biogenesis</keyword>
<dbReference type="Pfam" id="PF02683">
    <property type="entry name" value="DsbD_TM"/>
    <property type="match status" value="1"/>
</dbReference>
<evidence type="ECO:0000256" key="1">
    <source>
        <dbReference type="ARBA" id="ARBA00004141"/>
    </source>
</evidence>
<dbReference type="InterPro" id="IPR003834">
    <property type="entry name" value="Cyt_c_assmbl_TM_dom"/>
</dbReference>
<evidence type="ECO:0000256" key="6">
    <source>
        <dbReference type="ARBA" id="ARBA00023136"/>
    </source>
</evidence>
<evidence type="ECO:0000256" key="4">
    <source>
        <dbReference type="ARBA" id="ARBA00022748"/>
    </source>
</evidence>
<evidence type="ECO:0000313" key="10">
    <source>
        <dbReference type="Proteomes" id="UP000755104"/>
    </source>
</evidence>
<evidence type="ECO:0000259" key="8">
    <source>
        <dbReference type="Pfam" id="PF02683"/>
    </source>
</evidence>
<dbReference type="PANTHER" id="PTHR31272">
    <property type="entry name" value="CYTOCHROME C-TYPE BIOGENESIS PROTEIN HI_1454-RELATED"/>
    <property type="match status" value="1"/>
</dbReference>
<name>A0ABS7J7U0_9SPHN</name>
<keyword evidence="3 7" id="KW-0812">Transmembrane</keyword>
<evidence type="ECO:0000313" key="9">
    <source>
        <dbReference type="EMBL" id="MBX7481047.1"/>
    </source>
</evidence>
<sequence>MDLLALAAALLAGILTFLNPCVLPILPLVFGASAGEHRYGPAALAGGLALSFTLVGLFVATIGFSLGLDPNLFRTVSAGLLIVFGILLVVPRAQYAVQTAMGPIADWGARRSDAHDSSGLGGQFGLGLLLGAVWSPCVGPTLGAATLLASQGEQLGAVALTMLVFGIGAAVPLLLLGTVLRPQMARLREGLGTAGRTGKLLLGGGMIVAGAIVLTGLDKLLEAALVQASPAWLIELTTRF</sequence>
<feature type="domain" description="Cytochrome C biogenesis protein transmembrane" evidence="8">
    <location>
        <begin position="4"/>
        <end position="182"/>
    </location>
</feature>
<comment type="similarity">
    <text evidence="2">Belongs to the DsbD family.</text>
</comment>
<feature type="transmembrane region" description="Helical" evidence="7">
    <location>
        <begin position="42"/>
        <end position="66"/>
    </location>
</feature>
<feature type="transmembrane region" description="Helical" evidence="7">
    <location>
        <begin position="72"/>
        <end position="90"/>
    </location>
</feature>
<dbReference type="RefSeq" id="WP_221554932.1">
    <property type="nucleotide sequence ID" value="NZ_JAIGNO010000001.1"/>
</dbReference>
<protein>
    <submittedName>
        <fullName evidence="9">Sulfite exporter TauE/SafE family protein</fullName>
    </submittedName>
</protein>
<keyword evidence="10" id="KW-1185">Reference proteome</keyword>
<organism evidence="9 10">
    <name type="scientific">Qipengyuania qiaonensis</name>
    <dbReference type="NCBI Taxonomy" id="2867240"/>
    <lineage>
        <taxon>Bacteria</taxon>
        <taxon>Pseudomonadati</taxon>
        <taxon>Pseudomonadota</taxon>
        <taxon>Alphaproteobacteria</taxon>
        <taxon>Sphingomonadales</taxon>
        <taxon>Erythrobacteraceae</taxon>
        <taxon>Qipengyuania</taxon>
    </lineage>
</organism>
<keyword evidence="6 7" id="KW-0472">Membrane</keyword>